<dbReference type="PANTHER" id="PTHR45856">
    <property type="entry name" value="ALPHA/BETA-HYDROLASES SUPERFAMILY PROTEIN"/>
    <property type="match status" value="1"/>
</dbReference>
<evidence type="ECO:0000313" key="2">
    <source>
        <dbReference type="EMBL" id="RIE04135.1"/>
    </source>
</evidence>
<dbReference type="CDD" id="cd00519">
    <property type="entry name" value="Lipase_3"/>
    <property type="match status" value="1"/>
</dbReference>
<dbReference type="Gene3D" id="3.40.50.1820">
    <property type="entry name" value="alpha/beta hydrolase"/>
    <property type="match status" value="1"/>
</dbReference>
<dbReference type="InterPro" id="IPR051218">
    <property type="entry name" value="Sec_MonoDiacylglyc_Lipase"/>
</dbReference>
<dbReference type="InterPro" id="IPR002921">
    <property type="entry name" value="Fungal_lipase-type"/>
</dbReference>
<proteinExistence type="predicted"/>
<dbReference type="InterPro" id="IPR029058">
    <property type="entry name" value="AB_hydrolase_fold"/>
</dbReference>
<protein>
    <submittedName>
        <fullName evidence="2">Lipase family protein</fullName>
    </submittedName>
</protein>
<reference evidence="2 3" key="1">
    <citation type="submission" date="2018-09" db="EMBL/GenBank/DDBJ databases">
        <title>Cohnella cavernae sp. nov., isolated from a karst cave.</title>
        <authorList>
            <person name="Zhu H."/>
        </authorList>
    </citation>
    <scope>NUCLEOTIDE SEQUENCE [LARGE SCALE GENOMIC DNA]</scope>
    <source>
        <strain evidence="2 3">K2E09-144</strain>
    </source>
</reference>
<dbReference type="SUPFAM" id="SSF53474">
    <property type="entry name" value="alpha/beta-Hydrolases"/>
    <property type="match status" value="1"/>
</dbReference>
<organism evidence="2 3">
    <name type="scientific">Cohnella faecalis</name>
    <dbReference type="NCBI Taxonomy" id="2315694"/>
    <lineage>
        <taxon>Bacteria</taxon>
        <taxon>Bacillati</taxon>
        <taxon>Bacillota</taxon>
        <taxon>Bacilli</taxon>
        <taxon>Bacillales</taxon>
        <taxon>Paenibacillaceae</taxon>
        <taxon>Cohnella</taxon>
    </lineage>
</organism>
<dbReference type="Pfam" id="PF01764">
    <property type="entry name" value="Lipase_3"/>
    <property type="match status" value="1"/>
</dbReference>
<evidence type="ECO:0000259" key="1">
    <source>
        <dbReference type="Pfam" id="PF01764"/>
    </source>
</evidence>
<feature type="domain" description="Fungal lipase-type" evidence="1">
    <location>
        <begin position="59"/>
        <end position="189"/>
    </location>
</feature>
<gene>
    <name evidence="2" type="ORF">D3H35_08690</name>
</gene>
<keyword evidence="3" id="KW-1185">Reference proteome</keyword>
<sequence>MGKAIFLAAVCSQTYMQFSQNGAFIVPTDYSPVGSFTAESLGGGRELFGFILESERDAIVAFRGTSTTEDWITDAMVAQVDYKWVKQGGLVHRGFARVYGSAREQILAALNRMQGDKPLTITGHSLGGALAVLCAPDVSANSRFRLPCVYTYGAPRAGDPAYAKTFGSRAGASFRVQNVYDAVPHLPPFIMKLPRRGKVYYYSHVRREAPLDFQNGSVSANHVISSYFNDLAGKDPAYAKRMCARNPGFCPA</sequence>
<name>A0A398CNR8_9BACL</name>
<dbReference type="Proteomes" id="UP000266340">
    <property type="component" value="Unassembled WGS sequence"/>
</dbReference>
<evidence type="ECO:0000313" key="3">
    <source>
        <dbReference type="Proteomes" id="UP000266340"/>
    </source>
</evidence>
<dbReference type="EMBL" id="QXJM01000029">
    <property type="protein sequence ID" value="RIE04135.1"/>
    <property type="molecule type" value="Genomic_DNA"/>
</dbReference>
<accession>A0A398CNR8</accession>
<dbReference type="PANTHER" id="PTHR45856:SF24">
    <property type="entry name" value="FUNGAL LIPASE-LIKE DOMAIN-CONTAINING PROTEIN"/>
    <property type="match status" value="1"/>
</dbReference>
<dbReference type="OrthoDB" id="5522031at2"/>
<dbReference type="AlphaFoldDB" id="A0A398CNR8"/>
<dbReference type="GO" id="GO:0006629">
    <property type="term" value="P:lipid metabolic process"/>
    <property type="evidence" value="ECO:0007669"/>
    <property type="project" value="InterPro"/>
</dbReference>
<comment type="caution">
    <text evidence="2">The sequence shown here is derived from an EMBL/GenBank/DDBJ whole genome shotgun (WGS) entry which is preliminary data.</text>
</comment>